<sequence>MSVVSSASSALRLSRAVVFATVCGALACALALTPTPALAHDALKSSSPAKNAQVSAASLEEIELEYTASVKFPFVVLHDAKGAQVPLGKPRLAGPKVIADVTEPLAPGPYVIAWRVVSSDGHPIEGEIPFRVKGSPSPAPTTGESTISASQIPSPPSWAAGSPAPAAEPPPAGGTSPAASAGVPGWIWGGLAALVVLGAFVLLRGARRGPERGNVNAD</sequence>
<dbReference type="SUPFAM" id="SSF81296">
    <property type="entry name" value="E set domains"/>
    <property type="match status" value="1"/>
</dbReference>
<accession>A0A5S4FSU0</accession>
<dbReference type="PANTHER" id="PTHR34820:SF4">
    <property type="entry name" value="INNER MEMBRANE PROTEIN YEBZ"/>
    <property type="match status" value="1"/>
</dbReference>
<evidence type="ECO:0000256" key="7">
    <source>
        <dbReference type="SAM" id="SignalP"/>
    </source>
</evidence>
<evidence type="ECO:0000256" key="1">
    <source>
        <dbReference type="ARBA" id="ARBA00004196"/>
    </source>
</evidence>
<organism evidence="9 10">
    <name type="scientific">Nonomuraea turkmeniaca</name>
    <dbReference type="NCBI Taxonomy" id="103838"/>
    <lineage>
        <taxon>Bacteria</taxon>
        <taxon>Bacillati</taxon>
        <taxon>Actinomycetota</taxon>
        <taxon>Actinomycetes</taxon>
        <taxon>Streptosporangiales</taxon>
        <taxon>Streptosporangiaceae</taxon>
        <taxon>Nonomuraea</taxon>
    </lineage>
</organism>
<dbReference type="InterPro" id="IPR014755">
    <property type="entry name" value="Cu-Rt/internalin_Ig-like"/>
</dbReference>
<keyword evidence="6" id="KW-0472">Membrane</keyword>
<evidence type="ECO:0000256" key="6">
    <source>
        <dbReference type="SAM" id="Phobius"/>
    </source>
</evidence>
<evidence type="ECO:0000256" key="2">
    <source>
        <dbReference type="ARBA" id="ARBA00022723"/>
    </source>
</evidence>
<reference evidence="9 10" key="1">
    <citation type="submission" date="2019-05" db="EMBL/GenBank/DDBJ databases">
        <title>Draft genome sequence of Nonomuraea turkmeniaca DSM 43926.</title>
        <authorList>
            <person name="Saricaoglu S."/>
            <person name="Isik K."/>
        </authorList>
    </citation>
    <scope>NUCLEOTIDE SEQUENCE [LARGE SCALE GENOMIC DNA]</scope>
    <source>
        <strain evidence="9 10">DSM 43926</strain>
    </source>
</reference>
<evidence type="ECO:0000256" key="4">
    <source>
        <dbReference type="ARBA" id="ARBA00023008"/>
    </source>
</evidence>
<dbReference type="OrthoDB" id="5242236at2"/>
<feature type="domain" description="CopC" evidence="8">
    <location>
        <begin position="40"/>
        <end position="132"/>
    </location>
</feature>
<feature type="chain" id="PRO_5024370499" evidence="7">
    <location>
        <begin position="40"/>
        <end position="218"/>
    </location>
</feature>
<evidence type="ECO:0000313" key="10">
    <source>
        <dbReference type="Proteomes" id="UP000309128"/>
    </source>
</evidence>
<dbReference type="InterPro" id="IPR014756">
    <property type="entry name" value="Ig_E-set"/>
</dbReference>
<evidence type="ECO:0000256" key="5">
    <source>
        <dbReference type="SAM" id="MobiDB-lite"/>
    </source>
</evidence>
<dbReference type="Gene3D" id="2.60.40.1220">
    <property type="match status" value="1"/>
</dbReference>
<evidence type="ECO:0000313" key="9">
    <source>
        <dbReference type="EMBL" id="TMR23837.1"/>
    </source>
</evidence>
<keyword evidence="4" id="KW-0186">Copper</keyword>
<dbReference type="AlphaFoldDB" id="A0A5S4FSU0"/>
<dbReference type="EMBL" id="VCKY01000015">
    <property type="protein sequence ID" value="TMR23837.1"/>
    <property type="molecule type" value="Genomic_DNA"/>
</dbReference>
<dbReference type="Pfam" id="PF04234">
    <property type="entry name" value="CopC"/>
    <property type="match status" value="1"/>
</dbReference>
<dbReference type="InterPro" id="IPR007348">
    <property type="entry name" value="CopC_dom"/>
</dbReference>
<keyword evidence="6" id="KW-0812">Transmembrane</keyword>
<dbReference type="Proteomes" id="UP000309128">
    <property type="component" value="Unassembled WGS sequence"/>
</dbReference>
<evidence type="ECO:0000259" key="8">
    <source>
        <dbReference type="Pfam" id="PF04234"/>
    </source>
</evidence>
<evidence type="ECO:0000256" key="3">
    <source>
        <dbReference type="ARBA" id="ARBA00022729"/>
    </source>
</evidence>
<keyword evidence="2" id="KW-0479">Metal-binding</keyword>
<feature type="compositionally biased region" description="Polar residues" evidence="5">
    <location>
        <begin position="140"/>
        <end position="152"/>
    </location>
</feature>
<feature type="region of interest" description="Disordered" evidence="5">
    <location>
        <begin position="126"/>
        <end position="179"/>
    </location>
</feature>
<feature type="signal peptide" evidence="7">
    <location>
        <begin position="1"/>
        <end position="39"/>
    </location>
</feature>
<proteinExistence type="predicted"/>
<gene>
    <name evidence="9" type="ORF">ETD86_06700</name>
</gene>
<dbReference type="GO" id="GO:0005886">
    <property type="term" value="C:plasma membrane"/>
    <property type="evidence" value="ECO:0007669"/>
    <property type="project" value="TreeGrafter"/>
</dbReference>
<keyword evidence="10" id="KW-1185">Reference proteome</keyword>
<dbReference type="InterPro" id="IPR032694">
    <property type="entry name" value="CopC/D"/>
</dbReference>
<keyword evidence="6" id="KW-1133">Transmembrane helix</keyword>
<comment type="caution">
    <text evidence="9">The sequence shown here is derived from an EMBL/GenBank/DDBJ whole genome shotgun (WGS) entry which is preliminary data.</text>
</comment>
<comment type="subcellular location">
    <subcellularLocation>
        <location evidence="1">Cell envelope</location>
    </subcellularLocation>
</comment>
<keyword evidence="3 7" id="KW-0732">Signal</keyword>
<dbReference type="GO" id="GO:0046688">
    <property type="term" value="P:response to copper ion"/>
    <property type="evidence" value="ECO:0007669"/>
    <property type="project" value="InterPro"/>
</dbReference>
<dbReference type="PANTHER" id="PTHR34820">
    <property type="entry name" value="INNER MEMBRANE PROTEIN YEBZ"/>
    <property type="match status" value="1"/>
</dbReference>
<dbReference type="GO" id="GO:0042597">
    <property type="term" value="C:periplasmic space"/>
    <property type="evidence" value="ECO:0007669"/>
    <property type="project" value="InterPro"/>
</dbReference>
<protein>
    <submittedName>
        <fullName evidence="9">Copper resistance protein CopC</fullName>
    </submittedName>
</protein>
<dbReference type="GO" id="GO:0005507">
    <property type="term" value="F:copper ion binding"/>
    <property type="evidence" value="ECO:0007669"/>
    <property type="project" value="InterPro"/>
</dbReference>
<feature type="transmembrane region" description="Helical" evidence="6">
    <location>
        <begin position="185"/>
        <end position="203"/>
    </location>
</feature>
<dbReference type="GO" id="GO:0030313">
    <property type="term" value="C:cell envelope"/>
    <property type="evidence" value="ECO:0007669"/>
    <property type="project" value="UniProtKB-SubCell"/>
</dbReference>
<name>A0A5S4FSU0_9ACTN</name>
<dbReference type="GO" id="GO:0006825">
    <property type="term" value="P:copper ion transport"/>
    <property type="evidence" value="ECO:0007669"/>
    <property type="project" value="InterPro"/>
</dbReference>